<protein>
    <submittedName>
        <fullName evidence="2">Uncharacterized protein</fullName>
    </submittedName>
</protein>
<feature type="region of interest" description="Disordered" evidence="1">
    <location>
        <begin position="521"/>
        <end position="559"/>
    </location>
</feature>
<gene>
    <name evidence="2" type="ORF">DB30_04376</name>
</gene>
<name>A0A0C1ZYZ4_9BACT</name>
<evidence type="ECO:0000256" key="1">
    <source>
        <dbReference type="SAM" id="MobiDB-lite"/>
    </source>
</evidence>
<evidence type="ECO:0000313" key="2">
    <source>
        <dbReference type="EMBL" id="KIG16463.1"/>
    </source>
</evidence>
<comment type="caution">
    <text evidence="2">The sequence shown here is derived from an EMBL/GenBank/DDBJ whole genome shotgun (WGS) entry which is preliminary data.</text>
</comment>
<sequence>MSVWTDGKVDVVVGPAGLSIHRGDDIQLVIATEQLGGPLPAKKGKAALVRARPLAVEPALSTAFTISADRKLVRTALGPKRSSVKFPWDISALASADGQRVFAAYVTGTKARALTSIVLGSPPADPKGKWEREYESDKPQKVEWPDELLWEKAPWSRKTRWTTDPDLLSINANAHAYTVYDAASAVVGVLRRPGPKQDPEGFACVLRAPQEKGTTMAATATARGVLVAVCKPDASAAICEFSDDGKLIAHRTFAAKKIGPIAIAGPNVFALFEDRKLVVLDHELEPHTELELSPGLAGAQVHLRPTADGLAFLLAGGEKIVRGTAKSARSWTISEFDLSRVPAPGAAHKAEIPEAEIAPPPEPVGADGKPVDDGSRIITQAPRLSLNPNQPNDAWAFTTAGPFEIALNAVSVGGPAETGLYVEVSGDALDKGLIEPESVAIEGENEGQAKFQRKGKRFLAQLPDFRVPAGIEPVKDKKVKPKDRFLENPEDTFLTIRLVGKASKDGAGELAFVRVGFEGTEEGSLMRGRPVTVGPDVVYPPPKPPEPEPEPEPPAEATK</sequence>
<organism evidence="2 3">
    <name type="scientific">Enhygromyxa salina</name>
    <dbReference type="NCBI Taxonomy" id="215803"/>
    <lineage>
        <taxon>Bacteria</taxon>
        <taxon>Pseudomonadati</taxon>
        <taxon>Myxococcota</taxon>
        <taxon>Polyangia</taxon>
        <taxon>Nannocystales</taxon>
        <taxon>Nannocystaceae</taxon>
        <taxon>Enhygromyxa</taxon>
    </lineage>
</organism>
<dbReference type="RefSeq" id="WP_052549531.1">
    <property type="nucleotide sequence ID" value="NZ_JMCC02000037.1"/>
</dbReference>
<dbReference type="Proteomes" id="UP000031599">
    <property type="component" value="Unassembled WGS sequence"/>
</dbReference>
<proteinExistence type="predicted"/>
<accession>A0A0C1ZYZ4</accession>
<dbReference type="AlphaFoldDB" id="A0A0C1ZYZ4"/>
<dbReference type="EMBL" id="JMCC02000037">
    <property type="protein sequence ID" value="KIG16463.1"/>
    <property type="molecule type" value="Genomic_DNA"/>
</dbReference>
<reference evidence="2 3" key="1">
    <citation type="submission" date="2014-12" db="EMBL/GenBank/DDBJ databases">
        <title>Genome assembly of Enhygromyxa salina DSM 15201.</title>
        <authorList>
            <person name="Sharma G."/>
            <person name="Subramanian S."/>
        </authorList>
    </citation>
    <scope>NUCLEOTIDE SEQUENCE [LARGE SCALE GENOMIC DNA]</scope>
    <source>
        <strain evidence="2 3">DSM 15201</strain>
    </source>
</reference>
<evidence type="ECO:0000313" key="3">
    <source>
        <dbReference type="Proteomes" id="UP000031599"/>
    </source>
</evidence>